<organism evidence="2 4">
    <name type="scientific">Trichuris suis</name>
    <name type="common">pig whipworm</name>
    <dbReference type="NCBI Taxonomy" id="68888"/>
    <lineage>
        <taxon>Eukaryota</taxon>
        <taxon>Metazoa</taxon>
        <taxon>Ecdysozoa</taxon>
        <taxon>Nematoda</taxon>
        <taxon>Enoplea</taxon>
        <taxon>Dorylaimia</taxon>
        <taxon>Trichinellida</taxon>
        <taxon>Trichuridae</taxon>
        <taxon>Trichuris</taxon>
    </lineage>
</organism>
<protein>
    <submittedName>
        <fullName evidence="2">Uncharacterized protein</fullName>
    </submittedName>
</protein>
<feature type="region of interest" description="Disordered" evidence="1">
    <location>
        <begin position="905"/>
        <end position="937"/>
    </location>
</feature>
<gene>
    <name evidence="2" type="ORF">M513_08304</name>
    <name evidence="3" type="ORF">M514_08304</name>
</gene>
<feature type="compositionally biased region" description="Basic and acidic residues" evidence="1">
    <location>
        <begin position="916"/>
        <end position="936"/>
    </location>
</feature>
<dbReference type="EMBL" id="KL367500">
    <property type="protein sequence ID" value="KFD68947.1"/>
    <property type="molecule type" value="Genomic_DNA"/>
</dbReference>
<accession>A0A085M0X0</accession>
<proteinExistence type="predicted"/>
<feature type="compositionally biased region" description="Polar residues" evidence="1">
    <location>
        <begin position="672"/>
        <end position="685"/>
    </location>
</feature>
<dbReference type="Proteomes" id="UP000030764">
    <property type="component" value="Unassembled WGS sequence"/>
</dbReference>
<feature type="region of interest" description="Disordered" evidence="1">
    <location>
        <begin position="1"/>
        <end position="211"/>
    </location>
</feature>
<feature type="region of interest" description="Disordered" evidence="1">
    <location>
        <begin position="266"/>
        <end position="351"/>
    </location>
</feature>
<sequence>MTTAVFANQPTASNGESQSFESQQEAYGDELTTGRQNEAMNDEGNVVTPDDTDNVTIEQTDTEQRDTYELPPTAKLYKKSDNGLMNWPAEAEQRNSWQEARRHSDLHEAMDNDESTSALAASIGRTTADESELDVFNEEHLTSEDRSADENEFQDESTLANVDMPEEELNEGTEENGSQEQSSVIEDVFDQEEESDRQPKFNNEPTEEANAYMDVKLEYQAAYGTEAEEVAQIRSDIDEQPFAPVAEGAAAEMSKDEVPYMDIQTRYDEETTAEIPDDGQPVQESDEAASKETEEPRKASVITSGHDEPLEQAPISADDFMPDEQQEEQKTATEEDTTIEERSLPMADVQREVENKNFLKLFASLTTIEEEEEDEDKYHDYDAMSLKKTSIEKQLTEEESGSIFEEEEEEEEEEPQEAEKAVRSQEMEEQLEEVRRESIQEVAEAEELIEEKQAPPSEEVPPRKPSETISASVEMEKKISDATLAASDYTSETNVPAEEVSAMGSRKGSDVSSTTTLSKQESVRRLSELSNASEAGSKGIEEEVYAGSPQKKKSSEPIITPLAAGKVGAKKFSLPTAQLPGLRSGSSSRRSSDVSPVRTPPRRESLRSLSKLDSTPEMGGMEEVFEHDVETSAEYSLPAKKLFNRKASEPGQTVVKKLSQTDHAKSIDIPSGASSRKGSNATPADSSPRRESLRRHSKISIASDLEEKEQETPAEQSVETSADYAQPMQEVLETSEAIATPPLTPSQAGSKRLSLSSETKSVEASVEESSALSSRKSSSVVAAESPSRRESLKSLPTDSAAPEALVGLKEEAQTQPAEEIAIAAQPEPEEVTSPIVEQEQPGIMEQPPAPVGKLYKEIPVEEEKVVAPSEPSPVKELIEEASVKAEVEMPTVQPMETEMETAEPQLAAAETPETEVTEKQLKPSEETYKQEEEGRNVETTTAFVPISPRKAPTEAPVKTKEVQASTEYRQYYPLYESRTPATMSVSSMASSYSSDYSRPYNHYVSVFDSHVTTGPFSQSNYFALRRSVSRERMSSSLSRVGSFSRFDSYHDFLPYTASRSTAQIPVRSTSFSRFMDYYDRVKDRLKRTYSRESLYRPKETHATYSYSNIYQPSAMYSSVYQPSVPSLYGYNYNYSYSTPRRNVYRTYSQENVYTPSYRSYSYPTRTYGAFNKIYDYYTSVRNRYTQSSFLSPFRRIRSFYRPWKFDNSLF</sequence>
<feature type="compositionally biased region" description="Basic and acidic residues" evidence="1">
    <location>
        <begin position="288"/>
        <end position="298"/>
    </location>
</feature>
<feature type="compositionally biased region" description="Low complexity" evidence="1">
    <location>
        <begin position="579"/>
        <end position="597"/>
    </location>
</feature>
<feature type="compositionally biased region" description="Basic and acidic residues" evidence="1">
    <location>
        <begin position="137"/>
        <end position="149"/>
    </location>
</feature>
<name>A0A085M0X0_9BILA</name>
<feature type="compositionally biased region" description="Basic and acidic residues" evidence="1">
    <location>
        <begin position="327"/>
        <end position="351"/>
    </location>
</feature>
<feature type="compositionally biased region" description="Polar residues" evidence="1">
    <location>
        <begin position="1"/>
        <end position="25"/>
    </location>
</feature>
<feature type="compositionally biased region" description="Polar residues" evidence="1">
    <location>
        <begin position="510"/>
        <end position="520"/>
    </location>
</feature>
<feature type="compositionally biased region" description="Basic and acidic residues" evidence="1">
    <location>
        <begin position="417"/>
        <end position="439"/>
    </location>
</feature>
<feature type="region of interest" description="Disordered" evidence="1">
    <location>
        <begin position="388"/>
        <end position="850"/>
    </location>
</feature>
<feature type="compositionally biased region" description="Low complexity" evidence="1">
    <location>
        <begin position="756"/>
        <end position="785"/>
    </location>
</feature>
<feature type="compositionally biased region" description="Acidic residues" evidence="1">
    <location>
        <begin position="397"/>
        <end position="416"/>
    </location>
</feature>
<feature type="compositionally biased region" description="Polar residues" evidence="1">
    <location>
        <begin position="745"/>
        <end position="755"/>
    </location>
</feature>
<evidence type="ECO:0000313" key="2">
    <source>
        <dbReference type="EMBL" id="KFD50866.1"/>
    </source>
</evidence>
<feature type="compositionally biased region" description="Acidic residues" evidence="1">
    <location>
        <begin position="164"/>
        <end position="174"/>
    </location>
</feature>
<dbReference type="EMBL" id="KL363247">
    <property type="protein sequence ID" value="KFD50866.1"/>
    <property type="molecule type" value="Genomic_DNA"/>
</dbReference>
<keyword evidence="4" id="KW-1185">Reference proteome</keyword>
<dbReference type="Proteomes" id="UP000030758">
    <property type="component" value="Unassembled WGS sequence"/>
</dbReference>
<dbReference type="AlphaFoldDB" id="A0A085M0X0"/>
<feature type="compositionally biased region" description="Basic and acidic residues" evidence="1">
    <location>
        <begin position="99"/>
        <end position="110"/>
    </location>
</feature>
<evidence type="ECO:0000256" key="1">
    <source>
        <dbReference type="SAM" id="MobiDB-lite"/>
    </source>
</evidence>
<feature type="compositionally biased region" description="Low complexity" evidence="1">
    <location>
        <begin position="813"/>
        <end position="826"/>
    </location>
</feature>
<reference evidence="2 4" key="1">
    <citation type="journal article" date="2014" name="Nat. Genet.">
        <title>Genome and transcriptome of the porcine whipworm Trichuris suis.</title>
        <authorList>
            <person name="Jex A.R."/>
            <person name="Nejsum P."/>
            <person name="Schwarz E.M."/>
            <person name="Hu L."/>
            <person name="Young N.D."/>
            <person name="Hall R.S."/>
            <person name="Korhonen P.K."/>
            <person name="Liao S."/>
            <person name="Thamsborg S."/>
            <person name="Xia J."/>
            <person name="Xu P."/>
            <person name="Wang S."/>
            <person name="Scheerlinck J.P."/>
            <person name="Hofmann A."/>
            <person name="Sternberg P.W."/>
            <person name="Wang J."/>
            <person name="Gasser R.B."/>
        </authorList>
    </citation>
    <scope>NUCLEOTIDE SEQUENCE [LARGE SCALE GENOMIC DNA]</scope>
    <source>
        <strain evidence="3">DCEP-RM93F</strain>
        <strain evidence="2">DCEP-RM93M</strain>
    </source>
</reference>
<evidence type="ECO:0000313" key="4">
    <source>
        <dbReference type="Proteomes" id="UP000030764"/>
    </source>
</evidence>
<evidence type="ECO:0000313" key="3">
    <source>
        <dbReference type="EMBL" id="KFD68947.1"/>
    </source>
</evidence>